<dbReference type="VEuPathDB" id="FungiDB:PHYSODRAFT_561675"/>
<evidence type="ECO:0000256" key="1">
    <source>
        <dbReference type="ARBA" id="ARBA00022679"/>
    </source>
</evidence>
<feature type="transmembrane region" description="Helical" evidence="7">
    <location>
        <begin position="173"/>
        <end position="196"/>
    </location>
</feature>
<dbReference type="AlphaFoldDB" id="F4ZVE1"/>
<dbReference type="InterPro" id="IPR017441">
    <property type="entry name" value="Protein_kinase_ATP_BS"/>
</dbReference>
<dbReference type="Gene3D" id="1.10.510.10">
    <property type="entry name" value="Transferase(Phosphotransferase) domain 1"/>
    <property type="match status" value="1"/>
</dbReference>
<feature type="compositionally biased region" description="Acidic residues" evidence="6">
    <location>
        <begin position="262"/>
        <end position="282"/>
    </location>
</feature>
<evidence type="ECO:0000313" key="9">
    <source>
        <dbReference type="EMBL" id="AEB21380.1"/>
    </source>
</evidence>
<feature type="transmembrane region" description="Helical" evidence="7">
    <location>
        <begin position="64"/>
        <end position="89"/>
    </location>
</feature>
<dbReference type="InterPro" id="IPR019460">
    <property type="entry name" value="Atg11_C"/>
</dbReference>
<keyword evidence="2 5" id="KW-0547">Nucleotide-binding</keyword>
<dbReference type="GO" id="GO:0005829">
    <property type="term" value="C:cytosol"/>
    <property type="evidence" value="ECO:0007669"/>
    <property type="project" value="TreeGrafter"/>
</dbReference>
<dbReference type="PROSITE" id="PS50011">
    <property type="entry name" value="PROTEIN_KINASE_DOM"/>
    <property type="match status" value="1"/>
</dbReference>
<dbReference type="Pfam" id="PF00069">
    <property type="entry name" value="Pkinase"/>
    <property type="match status" value="1"/>
</dbReference>
<feature type="transmembrane region" description="Helical" evidence="7">
    <location>
        <begin position="134"/>
        <end position="153"/>
    </location>
</feature>
<keyword evidence="7" id="KW-0472">Membrane</keyword>
<feature type="domain" description="Protein kinase" evidence="8">
    <location>
        <begin position="345"/>
        <end position="634"/>
    </location>
</feature>
<dbReference type="GO" id="GO:0005524">
    <property type="term" value="F:ATP binding"/>
    <property type="evidence" value="ECO:0007669"/>
    <property type="project" value="UniProtKB-UniRule"/>
</dbReference>
<feature type="region of interest" description="Disordered" evidence="6">
    <location>
        <begin position="214"/>
        <end position="335"/>
    </location>
</feature>
<dbReference type="VEuPathDB" id="FungiDB:PHYSODRAFT_528117"/>
<dbReference type="Pfam" id="PF10377">
    <property type="entry name" value="ATG11"/>
    <property type="match status" value="2"/>
</dbReference>
<evidence type="ECO:0000256" key="4">
    <source>
        <dbReference type="ARBA" id="ARBA00022840"/>
    </source>
</evidence>
<dbReference type="PROSITE" id="PS00108">
    <property type="entry name" value="PROTEIN_KINASE_ST"/>
    <property type="match status" value="1"/>
</dbReference>
<evidence type="ECO:0000256" key="3">
    <source>
        <dbReference type="ARBA" id="ARBA00022777"/>
    </source>
</evidence>
<accession>F4ZVE1</accession>
<dbReference type="PANTHER" id="PTHR24348:SF22">
    <property type="entry name" value="NON-SPECIFIC SERINE_THREONINE PROTEIN KINASE"/>
    <property type="match status" value="1"/>
</dbReference>
<feature type="region of interest" description="Disordered" evidence="6">
    <location>
        <begin position="1"/>
        <end position="42"/>
    </location>
</feature>
<keyword evidence="1" id="KW-0808">Transferase</keyword>
<feature type="compositionally biased region" description="Acidic residues" evidence="6">
    <location>
        <begin position="300"/>
        <end position="312"/>
    </location>
</feature>
<dbReference type="SUPFAM" id="SSF56112">
    <property type="entry name" value="Protein kinase-like (PK-like)"/>
    <property type="match status" value="1"/>
</dbReference>
<dbReference type="SMART" id="SM00220">
    <property type="entry name" value="S_TKc"/>
    <property type="match status" value="1"/>
</dbReference>
<reference evidence="9" key="1">
    <citation type="journal article" date="2011" name="Can. J. Microbiol.">
        <title>Characterization of intronic structures and alternative splicing in Phytophthora sojae by comparative analysis of expressed sequence tags and genomic sequences.</title>
        <authorList>
            <person name="Shen D."/>
            <person name="Ye W."/>
            <person name="Dong S."/>
            <person name="Wang Y."/>
            <person name="Dou D."/>
        </authorList>
    </citation>
    <scope>NUCLEOTIDE SEQUENCE</scope>
    <source>
        <strain evidence="9">P6497</strain>
    </source>
</reference>
<feature type="region of interest" description="Disordered" evidence="6">
    <location>
        <begin position="778"/>
        <end position="797"/>
    </location>
</feature>
<feature type="binding site" evidence="5">
    <location>
        <position position="378"/>
    </location>
    <ligand>
        <name>ATP</name>
        <dbReference type="ChEBI" id="CHEBI:30616"/>
    </ligand>
</feature>
<keyword evidence="4 5" id="KW-0067">ATP-binding</keyword>
<evidence type="ECO:0000256" key="6">
    <source>
        <dbReference type="SAM" id="MobiDB-lite"/>
    </source>
</evidence>
<dbReference type="VEuPathDB" id="FungiDB:PHYSODRAFT_528650"/>
<dbReference type="FunFam" id="1.10.510.10:FF:000571">
    <property type="entry name" value="Maternal embryonic leucine zipper kinase"/>
    <property type="match status" value="1"/>
</dbReference>
<dbReference type="InterPro" id="IPR000719">
    <property type="entry name" value="Prot_kinase_dom"/>
</dbReference>
<dbReference type="HOGENOM" id="CLU_013498_0_0_1"/>
<dbReference type="InterPro" id="IPR011009">
    <property type="entry name" value="Kinase-like_dom_sf"/>
</dbReference>
<dbReference type="InterPro" id="IPR008271">
    <property type="entry name" value="Ser/Thr_kinase_AS"/>
</dbReference>
<proteinExistence type="predicted"/>
<dbReference type="PROSITE" id="PS00107">
    <property type="entry name" value="PROTEIN_KINASE_ATP"/>
    <property type="match status" value="1"/>
</dbReference>
<evidence type="ECO:0000256" key="2">
    <source>
        <dbReference type="ARBA" id="ARBA00022741"/>
    </source>
</evidence>
<dbReference type="VEuPathDB" id="FungiDB:PHYSODRAFT_529322"/>
<evidence type="ECO:0000256" key="5">
    <source>
        <dbReference type="PROSITE-ProRule" id="PRU10141"/>
    </source>
</evidence>
<gene>
    <name evidence="9" type="ORF">157785</name>
</gene>
<keyword evidence="7" id="KW-1133">Transmembrane helix</keyword>
<feature type="compositionally biased region" description="Polar residues" evidence="6">
    <location>
        <begin position="778"/>
        <end position="796"/>
    </location>
</feature>
<keyword evidence="7" id="KW-0812">Transmembrane</keyword>
<dbReference type="GO" id="GO:0000407">
    <property type="term" value="C:phagophore assembly site"/>
    <property type="evidence" value="ECO:0007669"/>
    <property type="project" value="TreeGrafter"/>
</dbReference>
<dbReference type="GO" id="GO:0004674">
    <property type="term" value="F:protein serine/threonine kinase activity"/>
    <property type="evidence" value="ECO:0007669"/>
    <property type="project" value="InterPro"/>
</dbReference>
<feature type="compositionally biased region" description="Basic and acidic residues" evidence="6">
    <location>
        <begin position="214"/>
        <end position="250"/>
    </location>
</feature>
<dbReference type="InterPro" id="IPR045269">
    <property type="entry name" value="Atg1-like"/>
</dbReference>
<evidence type="ECO:0000259" key="8">
    <source>
        <dbReference type="PROSITE" id="PS50011"/>
    </source>
</evidence>
<organism evidence="9">
    <name type="scientific">Phytophthora sojae</name>
    <name type="common">Soybean stem and root rot agent</name>
    <name type="synonym">Phytophthora megasperma f. sp. glycines</name>
    <dbReference type="NCBI Taxonomy" id="67593"/>
    <lineage>
        <taxon>Eukaryota</taxon>
        <taxon>Sar</taxon>
        <taxon>Stramenopiles</taxon>
        <taxon>Oomycota</taxon>
        <taxon>Peronosporomycetes</taxon>
        <taxon>Peronosporales</taxon>
        <taxon>Peronosporaceae</taxon>
        <taxon>Phytophthora</taxon>
    </lineage>
</organism>
<dbReference type="GO" id="GO:0010506">
    <property type="term" value="P:regulation of autophagy"/>
    <property type="evidence" value="ECO:0007669"/>
    <property type="project" value="InterPro"/>
</dbReference>
<dbReference type="GO" id="GO:0016020">
    <property type="term" value="C:membrane"/>
    <property type="evidence" value="ECO:0007669"/>
    <property type="project" value="TreeGrafter"/>
</dbReference>
<sequence>MAGDDNDNDNSEDDAPANTVELHPKRTTSFAARRKKKKNQPAVPQDLATRIALEREKTKYWARILLLFPLVPVCLALTTIVFGGVIINVATNDCNADLMRFLQGAVVLSHVLICFYTYCWMGPWPIKSLRTVRVFYLLYGVVCVVWWGLYGTLQAVTATSSGFESCLAMSPTLYVFSQYEVASFWVVLIAAVAFFINEKTARMRQDKMDQWTHKKEAAQRAKLQQEQESRDRVLQDAQEEARKLEEEQRQKIAASQKQLYGSDDEEEGGGGNDQDEDADADGVNEYGGIADDTIGGGDEQKEDEEGEEEEEENRPRRRGTQEGRHSTRSMSSANGQTITVCGNVFRLVETIGRGSYGTVHKAINLSSGAAVAVKMIGKDKLRRPHERQSIEKEIETMRVAVEQFENGHPHIVRLLCTKESQHHIFIVQEYCAGGDIAQLMKANNGLKEEQARLYLSQLASGLQFLRSQNVVHRDLKPANLLLSSRNLATAKLKIADFGFARELGSEMMAESVVGSPLYMAPELLEYKSYDAKADLWSVGIILYEMLVNEHPFLVVDKCHATNHLALRRNIYRYFERYGHVRLPKKVQVSPECEQLVEALLRVDPRKRISFEDFFHAEAESAAGLDNSEDKQPLVAEKQPEYDVPVPTEYEGETKMPAREVIPAAKNDNWLVGERRQWVTDDNRLEELLGICYKSFSCGSVALFVPTPFGDYIAFHEGCPHYYLSEESIAASKKDDRNPPYVLGHIIYIEDHETTDNSNPYCLREGTKYHVVSVTPLATSSHDANGSVGTADSSSASDELPLSQVLTGLASEPPTVEETSHSPVEHQRISFRSFQISSLALFFLKGGKLPYVAFNEGAPNYYLANESIQAAILGVGTDRTPPAYICGEIIFIDTFQATEDFNPYRLPYGTRFHVVTVANPKRT</sequence>
<evidence type="ECO:0000256" key="7">
    <source>
        <dbReference type="SAM" id="Phobius"/>
    </source>
</evidence>
<name>F4ZVE1_PHYSO</name>
<dbReference type="GO" id="GO:0005776">
    <property type="term" value="C:autophagosome"/>
    <property type="evidence" value="ECO:0007669"/>
    <property type="project" value="TreeGrafter"/>
</dbReference>
<feature type="compositionally biased region" description="Acidic residues" evidence="6">
    <location>
        <begin position="1"/>
        <end position="15"/>
    </location>
</feature>
<dbReference type="EMBL" id="HQ316577">
    <property type="protein sequence ID" value="AEB21380.1"/>
    <property type="molecule type" value="Genomic_DNA"/>
</dbReference>
<keyword evidence="3 9" id="KW-0418">Kinase</keyword>
<dbReference type="GO" id="GO:0000045">
    <property type="term" value="P:autophagosome assembly"/>
    <property type="evidence" value="ECO:0007669"/>
    <property type="project" value="TreeGrafter"/>
</dbReference>
<protein>
    <submittedName>
        <fullName evidence="9">Protein kinase 157785 isoform 1</fullName>
    </submittedName>
</protein>
<feature type="transmembrane region" description="Helical" evidence="7">
    <location>
        <begin position="101"/>
        <end position="122"/>
    </location>
</feature>
<dbReference type="PANTHER" id="PTHR24348">
    <property type="entry name" value="SERINE/THREONINE-PROTEIN KINASE UNC-51-RELATED"/>
    <property type="match status" value="1"/>
</dbReference>